<dbReference type="InterPro" id="IPR008258">
    <property type="entry name" value="Transglycosylase_SLT_dom_1"/>
</dbReference>
<evidence type="ECO:0000256" key="1">
    <source>
        <dbReference type="ARBA" id="ARBA00007734"/>
    </source>
</evidence>
<evidence type="ECO:0000256" key="2">
    <source>
        <dbReference type="ARBA" id="ARBA00009387"/>
    </source>
</evidence>
<proteinExistence type="inferred from homology"/>
<reference evidence="5 6" key="1">
    <citation type="submission" date="2020-05" db="EMBL/GenBank/DDBJ databases">
        <title>Complete closed genome sequence of Defluviicoccus vanus.</title>
        <authorList>
            <person name="Bessarab I."/>
            <person name="Arumugam K."/>
            <person name="Maszenan A.M."/>
            <person name="Seviour R.J."/>
            <person name="Williams R.B."/>
        </authorList>
    </citation>
    <scope>NUCLEOTIDE SEQUENCE [LARGE SCALE GENOMIC DNA]</scope>
    <source>
        <strain evidence="5 6">Ben 114</strain>
    </source>
</reference>
<evidence type="ECO:0000259" key="4">
    <source>
        <dbReference type="Pfam" id="PF01464"/>
    </source>
</evidence>
<accession>A0A7H1MYA7</accession>
<dbReference type="InterPro" id="IPR000189">
    <property type="entry name" value="Transglyc_AS"/>
</dbReference>
<dbReference type="SUPFAM" id="SSF53955">
    <property type="entry name" value="Lysozyme-like"/>
    <property type="match status" value="1"/>
</dbReference>
<dbReference type="Gene3D" id="1.10.530.10">
    <property type="match status" value="1"/>
</dbReference>
<comment type="similarity">
    <text evidence="1">Belongs to the transglycosylase Slt family.</text>
</comment>
<dbReference type="Pfam" id="PF01464">
    <property type="entry name" value="SLT"/>
    <property type="match status" value="1"/>
</dbReference>
<dbReference type="RefSeq" id="WP_190261880.1">
    <property type="nucleotide sequence ID" value="NZ_CP053923.1"/>
</dbReference>
<feature type="domain" description="Transglycosylase SLT" evidence="4">
    <location>
        <begin position="125"/>
        <end position="228"/>
    </location>
</feature>
<dbReference type="AlphaFoldDB" id="A0A7H1MYA7"/>
<dbReference type="PANTHER" id="PTHR37423">
    <property type="entry name" value="SOLUBLE LYTIC MUREIN TRANSGLYCOSYLASE-RELATED"/>
    <property type="match status" value="1"/>
</dbReference>
<keyword evidence="6" id="KW-1185">Reference proteome</keyword>
<keyword evidence="3" id="KW-0732">Signal</keyword>
<protein>
    <submittedName>
        <fullName evidence="5">Lytic transglycosylase domain-containing protein</fullName>
    </submittedName>
</protein>
<name>A0A7H1MYA7_9PROT</name>
<gene>
    <name evidence="5" type="ORF">HQ394_02525</name>
</gene>
<comment type="similarity">
    <text evidence="2">Belongs to the virb1 family.</text>
</comment>
<evidence type="ECO:0000256" key="3">
    <source>
        <dbReference type="ARBA" id="ARBA00022729"/>
    </source>
</evidence>
<dbReference type="GO" id="GO:0004553">
    <property type="term" value="F:hydrolase activity, hydrolyzing O-glycosyl compounds"/>
    <property type="evidence" value="ECO:0007669"/>
    <property type="project" value="InterPro"/>
</dbReference>
<dbReference type="SUPFAM" id="SSF48435">
    <property type="entry name" value="Bacterial muramidases"/>
    <property type="match status" value="1"/>
</dbReference>
<dbReference type="Proteomes" id="UP000516369">
    <property type="component" value="Chromosome"/>
</dbReference>
<dbReference type="InterPro" id="IPR008939">
    <property type="entry name" value="Lytic_TGlycosylase_superhlx_U"/>
</dbReference>
<evidence type="ECO:0000313" key="6">
    <source>
        <dbReference type="Proteomes" id="UP000516369"/>
    </source>
</evidence>
<dbReference type="CDD" id="cd13401">
    <property type="entry name" value="Slt70-like"/>
    <property type="match status" value="1"/>
</dbReference>
<dbReference type="GO" id="GO:0000270">
    <property type="term" value="P:peptidoglycan metabolic process"/>
    <property type="evidence" value="ECO:0007669"/>
    <property type="project" value="InterPro"/>
</dbReference>
<sequence length="297" mass="32631">MGQASEWSHTFYGLMARRILGLPFPYSWHMGDRDRAALKALCATNGGRRALALLEINEDLLAEDELKQLVLQDDTDLAHGAMIVADASGMAELAMKLDRMLDHYGIDYARAAYPIPHWVPNGGFTVDRALVYAVMRQESTFNPKAVSSAGARGVMQLMPATARFVARRTGIGEGSVGELVQPESNMALGQRYIEMLLADGNVGSDLFRLTAAWNGGPGNLGRWTRDGTAMQDSLLFIESIPLSETRDFIERVLANLWIYRNRLGQQSPSLDALAAGNWPGYDGSELTPVEVAEHARY</sequence>
<dbReference type="GO" id="GO:0016020">
    <property type="term" value="C:membrane"/>
    <property type="evidence" value="ECO:0007669"/>
    <property type="project" value="InterPro"/>
</dbReference>
<dbReference type="GO" id="GO:0042597">
    <property type="term" value="C:periplasmic space"/>
    <property type="evidence" value="ECO:0007669"/>
    <property type="project" value="InterPro"/>
</dbReference>
<dbReference type="EMBL" id="CP053923">
    <property type="protein sequence ID" value="QNT68443.1"/>
    <property type="molecule type" value="Genomic_DNA"/>
</dbReference>
<dbReference type="InterPro" id="IPR023346">
    <property type="entry name" value="Lysozyme-like_dom_sf"/>
</dbReference>
<organism evidence="5 6">
    <name type="scientific">Defluviicoccus vanus</name>
    <dbReference type="NCBI Taxonomy" id="111831"/>
    <lineage>
        <taxon>Bacteria</taxon>
        <taxon>Pseudomonadati</taxon>
        <taxon>Pseudomonadota</taxon>
        <taxon>Alphaproteobacteria</taxon>
        <taxon>Rhodospirillales</taxon>
        <taxon>Rhodospirillaceae</taxon>
        <taxon>Defluviicoccus</taxon>
    </lineage>
</organism>
<dbReference type="PANTHER" id="PTHR37423:SF2">
    <property type="entry name" value="MEMBRANE-BOUND LYTIC MUREIN TRANSGLYCOSYLASE C"/>
    <property type="match status" value="1"/>
</dbReference>
<dbReference type="KEGG" id="dvn:HQ394_02525"/>
<dbReference type="PROSITE" id="PS00922">
    <property type="entry name" value="TRANSGLYCOSYLASE"/>
    <property type="match status" value="1"/>
</dbReference>
<dbReference type="GO" id="GO:0008933">
    <property type="term" value="F:peptidoglycan lytic transglycosylase activity"/>
    <property type="evidence" value="ECO:0007669"/>
    <property type="project" value="InterPro"/>
</dbReference>
<evidence type="ECO:0000313" key="5">
    <source>
        <dbReference type="EMBL" id="QNT68443.1"/>
    </source>
</evidence>